<accession>A0A6J5NSY9</accession>
<dbReference type="GO" id="GO:0006352">
    <property type="term" value="P:DNA-templated transcription initiation"/>
    <property type="evidence" value="ECO:0007669"/>
    <property type="project" value="InterPro"/>
</dbReference>
<dbReference type="Pfam" id="PF04542">
    <property type="entry name" value="Sigma70_r2"/>
    <property type="match status" value="1"/>
</dbReference>
<reference evidence="2" key="1">
    <citation type="submission" date="2020-04" db="EMBL/GenBank/DDBJ databases">
        <authorList>
            <person name="Chiriac C."/>
            <person name="Salcher M."/>
            <person name="Ghai R."/>
            <person name="Kavagutti S V."/>
        </authorList>
    </citation>
    <scope>NUCLEOTIDE SEQUENCE</scope>
</reference>
<feature type="domain" description="RNA polymerase sigma-70 region 2" evidence="1">
    <location>
        <begin position="65"/>
        <end position="111"/>
    </location>
</feature>
<gene>
    <name evidence="2" type="ORF">UFOVP787_161</name>
</gene>
<sequence>MAKAKNYINNKTLYTAIIEYRSKLEESIKNEIEKPVIPNYIAQSILLICNNLAMKPNFSGYSYKQDMISDAIVDCVAAVDKFNPDKTNNPFAYFTQIAWNAFLRRLDKEKRQTYIKHKNFENTFLMNDWNENESGQLKSNEFSSEIIKSYEKKLTNAKKSTKIAKNGLFI</sequence>
<dbReference type="InterPro" id="IPR013325">
    <property type="entry name" value="RNA_pol_sigma_r2"/>
</dbReference>
<protein>
    <submittedName>
        <fullName evidence="2">RNA polymerase sigma factor</fullName>
    </submittedName>
</protein>
<dbReference type="EMBL" id="LR796734">
    <property type="protein sequence ID" value="CAB4162880.1"/>
    <property type="molecule type" value="Genomic_DNA"/>
</dbReference>
<dbReference type="GO" id="GO:0003700">
    <property type="term" value="F:DNA-binding transcription factor activity"/>
    <property type="evidence" value="ECO:0007669"/>
    <property type="project" value="InterPro"/>
</dbReference>
<name>A0A6J5NSY9_9CAUD</name>
<evidence type="ECO:0000313" key="2">
    <source>
        <dbReference type="EMBL" id="CAB4162880.1"/>
    </source>
</evidence>
<dbReference type="SUPFAM" id="SSF88946">
    <property type="entry name" value="Sigma2 domain of RNA polymerase sigma factors"/>
    <property type="match status" value="1"/>
</dbReference>
<organism evidence="2">
    <name type="scientific">uncultured Caudovirales phage</name>
    <dbReference type="NCBI Taxonomy" id="2100421"/>
    <lineage>
        <taxon>Viruses</taxon>
        <taxon>Duplodnaviria</taxon>
        <taxon>Heunggongvirae</taxon>
        <taxon>Uroviricota</taxon>
        <taxon>Caudoviricetes</taxon>
        <taxon>Peduoviridae</taxon>
        <taxon>Maltschvirus</taxon>
        <taxon>Maltschvirus maltsch</taxon>
    </lineage>
</organism>
<proteinExistence type="predicted"/>
<dbReference type="InterPro" id="IPR007627">
    <property type="entry name" value="RNA_pol_sigma70_r2"/>
</dbReference>
<evidence type="ECO:0000259" key="1">
    <source>
        <dbReference type="Pfam" id="PF04542"/>
    </source>
</evidence>